<feature type="compositionally biased region" description="Polar residues" evidence="2">
    <location>
        <begin position="288"/>
        <end position="307"/>
    </location>
</feature>
<feature type="compositionally biased region" description="Basic and acidic residues" evidence="2">
    <location>
        <begin position="225"/>
        <end position="234"/>
    </location>
</feature>
<feature type="compositionally biased region" description="Basic residues" evidence="2">
    <location>
        <begin position="875"/>
        <end position="894"/>
    </location>
</feature>
<feature type="region of interest" description="Disordered" evidence="2">
    <location>
        <begin position="167"/>
        <end position="421"/>
    </location>
</feature>
<feature type="compositionally biased region" description="Basic and acidic residues" evidence="2">
    <location>
        <begin position="121"/>
        <end position="135"/>
    </location>
</feature>
<accession>A0AAV1ZIF2</accession>
<feature type="compositionally biased region" description="Polar residues" evidence="2">
    <location>
        <begin position="832"/>
        <end position="843"/>
    </location>
</feature>
<feature type="compositionally biased region" description="Basic and acidic residues" evidence="2">
    <location>
        <begin position="179"/>
        <end position="190"/>
    </location>
</feature>
<keyword evidence="1" id="KW-0193">Cuticle</keyword>
<evidence type="ECO:0000256" key="3">
    <source>
        <dbReference type="SAM" id="SignalP"/>
    </source>
</evidence>
<evidence type="ECO:0000313" key="5">
    <source>
        <dbReference type="Proteomes" id="UP001497382"/>
    </source>
</evidence>
<dbReference type="PROSITE" id="PS51155">
    <property type="entry name" value="CHIT_BIND_RR_2"/>
    <property type="match status" value="1"/>
</dbReference>
<keyword evidence="5" id="KW-1185">Reference proteome</keyword>
<feature type="compositionally biased region" description="Basic and acidic residues" evidence="2">
    <location>
        <begin position="257"/>
        <end position="279"/>
    </location>
</feature>
<feature type="region of interest" description="Disordered" evidence="2">
    <location>
        <begin position="38"/>
        <end position="91"/>
    </location>
</feature>
<evidence type="ECO:0000256" key="2">
    <source>
        <dbReference type="SAM" id="MobiDB-lite"/>
    </source>
</evidence>
<protein>
    <submittedName>
        <fullName evidence="4">Uncharacterized protein</fullName>
    </submittedName>
</protein>
<dbReference type="GO" id="GO:0042302">
    <property type="term" value="F:structural constituent of cuticle"/>
    <property type="evidence" value="ECO:0007669"/>
    <property type="project" value="UniProtKB-UniRule"/>
</dbReference>
<feature type="compositionally biased region" description="Basic and acidic residues" evidence="2">
    <location>
        <begin position="38"/>
        <end position="61"/>
    </location>
</feature>
<comment type="caution">
    <text evidence="4">The sequence shown here is derived from an EMBL/GenBank/DDBJ whole genome shotgun (WGS) entry which is preliminary data.</text>
</comment>
<dbReference type="EMBL" id="CAXIEN010000054">
    <property type="protein sequence ID" value="CAL1271461.1"/>
    <property type="molecule type" value="Genomic_DNA"/>
</dbReference>
<keyword evidence="3" id="KW-0732">Signal</keyword>
<feature type="compositionally biased region" description="Polar residues" evidence="2">
    <location>
        <begin position="238"/>
        <end position="256"/>
    </location>
</feature>
<gene>
    <name evidence="4" type="ORF">LARSCL_LOCUS5831</name>
</gene>
<reference evidence="4 5" key="1">
    <citation type="submission" date="2024-04" db="EMBL/GenBank/DDBJ databases">
        <authorList>
            <person name="Rising A."/>
            <person name="Reimegard J."/>
            <person name="Sonavane S."/>
            <person name="Akerstrom W."/>
            <person name="Nylinder S."/>
            <person name="Hedman E."/>
            <person name="Kallberg Y."/>
        </authorList>
    </citation>
    <scope>NUCLEOTIDE SEQUENCE [LARGE SCALE GENOMIC DNA]</scope>
</reference>
<feature type="chain" id="PRO_5043628972" evidence="3">
    <location>
        <begin position="28"/>
        <end position="902"/>
    </location>
</feature>
<feature type="compositionally biased region" description="Basic and acidic residues" evidence="2">
    <location>
        <begin position="314"/>
        <end position="399"/>
    </location>
</feature>
<dbReference type="Pfam" id="PF00379">
    <property type="entry name" value="Chitin_bind_4"/>
    <property type="match status" value="1"/>
</dbReference>
<feature type="region of interest" description="Disordered" evidence="2">
    <location>
        <begin position="868"/>
        <end position="902"/>
    </location>
</feature>
<name>A0AAV1ZIF2_9ARAC</name>
<feature type="region of interest" description="Disordered" evidence="2">
    <location>
        <begin position="643"/>
        <end position="669"/>
    </location>
</feature>
<evidence type="ECO:0000256" key="1">
    <source>
        <dbReference type="PROSITE-ProRule" id="PRU00497"/>
    </source>
</evidence>
<dbReference type="InterPro" id="IPR000618">
    <property type="entry name" value="Insect_cuticle"/>
</dbReference>
<organism evidence="4 5">
    <name type="scientific">Larinioides sclopetarius</name>
    <dbReference type="NCBI Taxonomy" id="280406"/>
    <lineage>
        <taxon>Eukaryota</taxon>
        <taxon>Metazoa</taxon>
        <taxon>Ecdysozoa</taxon>
        <taxon>Arthropoda</taxon>
        <taxon>Chelicerata</taxon>
        <taxon>Arachnida</taxon>
        <taxon>Araneae</taxon>
        <taxon>Araneomorphae</taxon>
        <taxon>Entelegynae</taxon>
        <taxon>Araneoidea</taxon>
        <taxon>Araneidae</taxon>
        <taxon>Larinioides</taxon>
    </lineage>
</organism>
<evidence type="ECO:0000313" key="4">
    <source>
        <dbReference type="EMBL" id="CAL1271461.1"/>
    </source>
</evidence>
<feature type="region of interest" description="Disordered" evidence="2">
    <location>
        <begin position="820"/>
        <end position="844"/>
    </location>
</feature>
<feature type="signal peptide" evidence="3">
    <location>
        <begin position="1"/>
        <end position="27"/>
    </location>
</feature>
<sequence length="902" mass="104902">MLLVDMMCENMVRILLGLLALSAISLAEPDEEAIHDLKRMQPSDKADEPWESKPSEKRSDQYVDEYETTEERIELDHSPLDSQRHKPQLQDEYHEKQTIEYVDDAKAPQAYKFGYEIKDEKQGHQYRHEQKDEKGNIQGRFGYRDAKGQYREVDYVADHYGFRAKIKTNEAGVTDENPADVKIEKDKNEAVSDYPQHGDISRSVIPHGDYNQGKGAESAQYHHQPSKEALKQGDESGYENQHQQSANYESQSQHPYTEQEPHGSYHQSKSELPTKHEEGPTAIVHSYFEQQSPQEHNPQKKQYQSNPDLIYQREQPRQHSASPKEYHSNPEIVYEREHPQEHGPSPKEYRHSPEIVYKREPIHDEYYNDPDIVYKPEHEQNPVPKYYHDVPEIVYKERQSQNPNDKPYSRRPSTYQYEIDTNDQNYRYPKRHPSQAYQPPPSHAYNAYEKEYPANKYRHHIPEEHEVDLKEERHVVEDHEDYRNPIADKNAGYHPKQVILPQTGEQSSHIYHGENQHQHPSDEHDYPVKERQVLKYDYEGENKLVYPALSKDAPRHVPVSHQYIRVIEVPQQQVSESYEKEKNPYAHRPTAHLRPESQPHSVAVVDPRNQIHPHKHEVVYEERGYEYPRSDTYHVLQQNHPVQYDEKEEEKQPPKISHRESLRHAPKHDDQQHIQKAVLELNADVYKELLENKSPGHIVAVPVNQLSNGHPDSPKSHLHPVTGKPHGVLHIPLDGKTQSTIDLKNLPLVLQIPNGKGVTYQKSQPQGVHHERIVEQDKVPIIYAHGSRSPAVSVPKSSSRLNKNKEYEKSKWIPMTPSWRTKLRRKSHEDGSPTTKYVPSQESGIPKVALRLSDGGIYQILQTDSSERLTNIRKNPSKSKATRRVSSRSRKLKAKQSTPASS</sequence>
<feature type="compositionally biased region" description="Basic and acidic residues" evidence="2">
    <location>
        <begin position="69"/>
        <end position="91"/>
    </location>
</feature>
<feature type="region of interest" description="Disordered" evidence="2">
    <location>
        <begin position="121"/>
        <end position="140"/>
    </location>
</feature>
<proteinExistence type="predicted"/>
<dbReference type="Proteomes" id="UP001497382">
    <property type="component" value="Unassembled WGS sequence"/>
</dbReference>
<dbReference type="AlphaFoldDB" id="A0AAV1ZIF2"/>